<dbReference type="InterPro" id="IPR025659">
    <property type="entry name" value="Tubby-like_C"/>
</dbReference>
<comment type="caution">
    <text evidence="2">The sequence shown here is derived from an EMBL/GenBank/DDBJ whole genome shotgun (WGS) entry which is preliminary data.</text>
</comment>
<dbReference type="Gene3D" id="2.40.160.200">
    <property type="entry name" value="LURP1-related"/>
    <property type="match status" value="1"/>
</dbReference>
<gene>
    <name evidence="2" type="ORF">PIB30_014910</name>
</gene>
<dbReference type="PANTHER" id="PTHR31087">
    <property type="match status" value="1"/>
</dbReference>
<dbReference type="EMBL" id="JASCZI010120869">
    <property type="protein sequence ID" value="MED6156515.1"/>
    <property type="molecule type" value="Genomic_DNA"/>
</dbReference>
<dbReference type="Pfam" id="PF04525">
    <property type="entry name" value="LOR"/>
    <property type="match status" value="1"/>
</dbReference>
<dbReference type="Proteomes" id="UP001341840">
    <property type="component" value="Unassembled WGS sequence"/>
</dbReference>
<keyword evidence="3" id="KW-1185">Reference proteome</keyword>
<proteinExistence type="inferred from homology"/>
<organism evidence="2 3">
    <name type="scientific">Stylosanthes scabra</name>
    <dbReference type="NCBI Taxonomy" id="79078"/>
    <lineage>
        <taxon>Eukaryota</taxon>
        <taxon>Viridiplantae</taxon>
        <taxon>Streptophyta</taxon>
        <taxon>Embryophyta</taxon>
        <taxon>Tracheophyta</taxon>
        <taxon>Spermatophyta</taxon>
        <taxon>Magnoliopsida</taxon>
        <taxon>eudicotyledons</taxon>
        <taxon>Gunneridae</taxon>
        <taxon>Pentapetalae</taxon>
        <taxon>rosids</taxon>
        <taxon>fabids</taxon>
        <taxon>Fabales</taxon>
        <taxon>Fabaceae</taxon>
        <taxon>Papilionoideae</taxon>
        <taxon>50 kb inversion clade</taxon>
        <taxon>dalbergioids sensu lato</taxon>
        <taxon>Dalbergieae</taxon>
        <taxon>Pterocarpus clade</taxon>
        <taxon>Stylosanthes</taxon>
    </lineage>
</organism>
<evidence type="ECO:0000313" key="3">
    <source>
        <dbReference type="Proteomes" id="UP001341840"/>
    </source>
</evidence>
<accession>A0ABU6U7Y2</accession>
<comment type="similarity">
    <text evidence="1">Belongs to the LOR family.</text>
</comment>
<dbReference type="InterPro" id="IPR007612">
    <property type="entry name" value="LOR"/>
</dbReference>
<protein>
    <recommendedName>
        <fullName evidence="4">Protein LURP-one-related 15</fullName>
    </recommendedName>
</protein>
<dbReference type="InterPro" id="IPR038595">
    <property type="entry name" value="LOR_sf"/>
</dbReference>
<dbReference type="SUPFAM" id="SSF54518">
    <property type="entry name" value="Tubby C-terminal domain-like"/>
    <property type="match status" value="1"/>
</dbReference>
<sequence length="211" mass="24036">MYHPDIIPNLPLPFSSTGAAVYPVIGPEFCAPYTVYITLVRHVVSLSDTYFDVTDDNGNLVFNVKSNVVSLHDRIVIKDPPENAIITLRRKTMTLRDRWQCFRGDSMKEKDLIFNVRRTFFVQHVAKLDMFLANNSAERVCDYKVKGSFLERSATIYVGETDIIVATMKKHHTAGSILIGKDHFTISVSSNFDYCFAVAIIMILYELNRDD</sequence>
<name>A0ABU6U7Y2_9FABA</name>
<evidence type="ECO:0008006" key="4">
    <source>
        <dbReference type="Google" id="ProtNLM"/>
    </source>
</evidence>
<dbReference type="PANTHER" id="PTHR31087:SF160">
    <property type="entry name" value="PROTEIN LURP-ONE-RELATED 1-RELATED"/>
    <property type="match status" value="1"/>
</dbReference>
<evidence type="ECO:0000313" key="2">
    <source>
        <dbReference type="EMBL" id="MED6156515.1"/>
    </source>
</evidence>
<reference evidence="2 3" key="1">
    <citation type="journal article" date="2023" name="Plants (Basel)">
        <title>Bridging the Gap: Combining Genomics and Transcriptomics Approaches to Understand Stylosanthes scabra, an Orphan Legume from the Brazilian Caatinga.</title>
        <authorList>
            <person name="Ferreira-Neto J.R.C."/>
            <person name="da Silva M.D."/>
            <person name="Binneck E."/>
            <person name="de Melo N.F."/>
            <person name="da Silva R.H."/>
            <person name="de Melo A.L.T.M."/>
            <person name="Pandolfi V."/>
            <person name="Bustamante F.O."/>
            <person name="Brasileiro-Vidal A.C."/>
            <person name="Benko-Iseppon A.M."/>
        </authorList>
    </citation>
    <scope>NUCLEOTIDE SEQUENCE [LARGE SCALE GENOMIC DNA]</scope>
    <source>
        <tissue evidence="2">Leaves</tissue>
    </source>
</reference>
<evidence type="ECO:0000256" key="1">
    <source>
        <dbReference type="ARBA" id="ARBA00005437"/>
    </source>
</evidence>